<feature type="transmembrane region" description="Helical" evidence="1">
    <location>
        <begin position="12"/>
        <end position="31"/>
    </location>
</feature>
<reference evidence="4" key="1">
    <citation type="journal article" date="2019" name="Int. J. Syst. Evol. Microbiol.">
        <title>The Global Catalogue of Microorganisms (GCM) 10K type strain sequencing project: providing services to taxonomists for standard genome sequencing and annotation.</title>
        <authorList>
            <consortium name="The Broad Institute Genomics Platform"/>
            <consortium name="The Broad Institute Genome Sequencing Center for Infectious Disease"/>
            <person name="Wu L."/>
            <person name="Ma J."/>
        </authorList>
    </citation>
    <scope>NUCLEOTIDE SEQUENCE [LARGE SCALE GENOMIC DNA]</scope>
    <source>
        <strain evidence="4">CCUG 55250</strain>
    </source>
</reference>
<evidence type="ECO:0000313" key="3">
    <source>
        <dbReference type="EMBL" id="MFC5409762.1"/>
    </source>
</evidence>
<dbReference type="Pfam" id="PF07853">
    <property type="entry name" value="DUF1648"/>
    <property type="match status" value="1"/>
</dbReference>
<feature type="transmembrane region" description="Helical" evidence="1">
    <location>
        <begin position="51"/>
        <end position="74"/>
    </location>
</feature>
<keyword evidence="4" id="KW-1185">Reference proteome</keyword>
<dbReference type="EMBL" id="JBHSMA010000002">
    <property type="protein sequence ID" value="MFC5409762.1"/>
    <property type="molecule type" value="Genomic_DNA"/>
</dbReference>
<protein>
    <submittedName>
        <fullName evidence="3">DUF1648 domain-containing protein</fullName>
    </submittedName>
</protein>
<feature type="domain" description="DUF1648" evidence="2">
    <location>
        <begin position="18"/>
        <end position="63"/>
    </location>
</feature>
<evidence type="ECO:0000259" key="2">
    <source>
        <dbReference type="Pfam" id="PF07853"/>
    </source>
</evidence>
<feature type="transmembrane region" description="Helical" evidence="1">
    <location>
        <begin position="136"/>
        <end position="154"/>
    </location>
</feature>
<proteinExistence type="predicted"/>
<accession>A0ABW0IEI0</accession>
<keyword evidence="1" id="KW-1133">Transmembrane helix</keyword>
<evidence type="ECO:0000256" key="1">
    <source>
        <dbReference type="SAM" id="Phobius"/>
    </source>
</evidence>
<keyword evidence="1" id="KW-0472">Membrane</keyword>
<comment type="caution">
    <text evidence="3">The sequence shown here is derived from an EMBL/GenBank/DDBJ whole genome shotgun (WGS) entry which is preliminary data.</text>
</comment>
<sequence length="161" mass="18528">MRTLLANTERLVTLLTGLLLISQFLLIIGYYAHLPEVIPVHFGLNGKPDRWGSRATLFVVPTISTFLCLIFWGVRQISPDFYNMPAPLTPENRERQVRNTHEMMAMTAFVIMVFMLWTLWDWARSAANTDLVRSKLVPMIFLGVSLAGTFIYYVRRAYALK</sequence>
<feature type="transmembrane region" description="Helical" evidence="1">
    <location>
        <begin position="103"/>
        <end position="120"/>
    </location>
</feature>
<dbReference type="Proteomes" id="UP001596106">
    <property type="component" value="Unassembled WGS sequence"/>
</dbReference>
<dbReference type="RefSeq" id="WP_379844222.1">
    <property type="nucleotide sequence ID" value="NZ_JBHSMA010000002.1"/>
</dbReference>
<gene>
    <name evidence="3" type="ORF">ACFPMF_10615</name>
</gene>
<organism evidence="3 4">
    <name type="scientific">Larkinella bovis</name>
    <dbReference type="NCBI Taxonomy" id="683041"/>
    <lineage>
        <taxon>Bacteria</taxon>
        <taxon>Pseudomonadati</taxon>
        <taxon>Bacteroidota</taxon>
        <taxon>Cytophagia</taxon>
        <taxon>Cytophagales</taxon>
        <taxon>Spirosomataceae</taxon>
        <taxon>Larkinella</taxon>
    </lineage>
</organism>
<evidence type="ECO:0000313" key="4">
    <source>
        <dbReference type="Proteomes" id="UP001596106"/>
    </source>
</evidence>
<keyword evidence="1" id="KW-0812">Transmembrane</keyword>
<dbReference type="InterPro" id="IPR012867">
    <property type="entry name" value="DUF1648"/>
</dbReference>
<name>A0ABW0IEI0_9BACT</name>